<dbReference type="PANTHER" id="PTHR10430:SF16">
    <property type="entry name" value="PEROXIREDOXIN-5, MITOCHONDRIAL"/>
    <property type="match status" value="1"/>
</dbReference>
<dbReference type="InterPro" id="IPR013766">
    <property type="entry name" value="Thioredoxin_domain"/>
</dbReference>
<keyword evidence="5 9" id="KW-0560">Oxidoreductase</keyword>
<dbReference type="GO" id="GO:0045454">
    <property type="term" value="P:cell redox homeostasis"/>
    <property type="evidence" value="ECO:0007669"/>
    <property type="project" value="TreeGrafter"/>
</dbReference>
<evidence type="ECO:0000256" key="9">
    <source>
        <dbReference type="RuleBase" id="RU366011"/>
    </source>
</evidence>
<dbReference type="GO" id="GO:0042744">
    <property type="term" value="P:hydrogen peroxide catabolic process"/>
    <property type="evidence" value="ECO:0007669"/>
    <property type="project" value="TreeGrafter"/>
</dbReference>
<name>A0A7I8VXJ3_9ANNE</name>
<reference evidence="11 12" key="1">
    <citation type="submission" date="2020-08" db="EMBL/GenBank/DDBJ databases">
        <authorList>
            <person name="Hejnol A."/>
        </authorList>
    </citation>
    <scope>NUCLEOTIDE SEQUENCE [LARGE SCALE GENOMIC DNA]</scope>
</reference>
<feature type="active site" description="Cysteine sulfenic acid (-SOH) intermediate" evidence="8">
    <location>
        <position position="79"/>
    </location>
</feature>
<dbReference type="EMBL" id="CAJFCJ010000012">
    <property type="protein sequence ID" value="CAD5120610.1"/>
    <property type="molecule type" value="Genomic_DNA"/>
</dbReference>
<dbReference type="OrthoDB" id="1882547at2759"/>
<accession>A0A7I8VXJ3</accession>
<evidence type="ECO:0000256" key="2">
    <source>
        <dbReference type="ARBA" id="ARBA00010505"/>
    </source>
</evidence>
<evidence type="ECO:0000256" key="7">
    <source>
        <dbReference type="ARBA" id="ARBA00049091"/>
    </source>
</evidence>
<dbReference type="Proteomes" id="UP000549394">
    <property type="component" value="Unassembled WGS sequence"/>
</dbReference>
<dbReference type="GO" id="GO:0034599">
    <property type="term" value="P:cellular response to oxidative stress"/>
    <property type="evidence" value="ECO:0007669"/>
    <property type="project" value="InterPro"/>
</dbReference>
<evidence type="ECO:0000256" key="8">
    <source>
        <dbReference type="PIRSR" id="PIRSR637944-1"/>
    </source>
</evidence>
<evidence type="ECO:0000256" key="6">
    <source>
        <dbReference type="ARBA" id="ARBA00023284"/>
    </source>
</evidence>
<dbReference type="SUPFAM" id="SSF52833">
    <property type="entry name" value="Thioredoxin-like"/>
    <property type="match status" value="1"/>
</dbReference>
<keyword evidence="12" id="KW-1185">Reference proteome</keyword>
<dbReference type="PROSITE" id="PS51352">
    <property type="entry name" value="THIOREDOXIN_2"/>
    <property type="match status" value="1"/>
</dbReference>
<dbReference type="GO" id="GO:0005739">
    <property type="term" value="C:mitochondrion"/>
    <property type="evidence" value="ECO:0007669"/>
    <property type="project" value="TreeGrafter"/>
</dbReference>
<keyword evidence="3 9" id="KW-0575">Peroxidase</keyword>
<dbReference type="EC" id="1.11.1.24" evidence="9"/>
<evidence type="ECO:0000259" key="10">
    <source>
        <dbReference type="PROSITE" id="PS51352"/>
    </source>
</evidence>
<feature type="domain" description="Thioredoxin" evidence="10">
    <location>
        <begin position="35"/>
        <end position="190"/>
    </location>
</feature>
<dbReference type="GO" id="GO:0005777">
    <property type="term" value="C:peroxisome"/>
    <property type="evidence" value="ECO:0007669"/>
    <property type="project" value="TreeGrafter"/>
</dbReference>
<comment type="catalytic activity">
    <reaction evidence="7 9">
        <text>a hydroperoxide + [thioredoxin]-dithiol = an alcohol + [thioredoxin]-disulfide + H2O</text>
        <dbReference type="Rhea" id="RHEA:62620"/>
        <dbReference type="Rhea" id="RHEA-COMP:10698"/>
        <dbReference type="Rhea" id="RHEA-COMP:10700"/>
        <dbReference type="ChEBI" id="CHEBI:15377"/>
        <dbReference type="ChEBI" id="CHEBI:29950"/>
        <dbReference type="ChEBI" id="CHEBI:30879"/>
        <dbReference type="ChEBI" id="CHEBI:35924"/>
        <dbReference type="ChEBI" id="CHEBI:50058"/>
        <dbReference type="EC" id="1.11.1.24"/>
    </reaction>
</comment>
<evidence type="ECO:0000256" key="3">
    <source>
        <dbReference type="ARBA" id="ARBA00022559"/>
    </source>
</evidence>
<dbReference type="CDD" id="cd03013">
    <property type="entry name" value="PRX5_like"/>
    <property type="match status" value="1"/>
</dbReference>
<comment type="similarity">
    <text evidence="2 9">Belongs to the peroxiredoxin family. Prx5 subfamily.</text>
</comment>
<keyword evidence="4 9" id="KW-0049">Antioxidant</keyword>
<comment type="function">
    <text evidence="1">Thiol-specific peroxidase that catalyzes the reduction of hydrogen peroxide and organic hydroperoxides to water and alcohols, respectively. Plays a role in cell protection against oxidative stress by detoxifying peroxides and as sensor of hydrogen peroxide-mediated signaling events.</text>
</comment>
<protein>
    <recommendedName>
        <fullName evidence="9">Peroxiredoxin-5</fullName>
        <ecNumber evidence="9">1.11.1.24</ecNumber>
    </recommendedName>
</protein>
<evidence type="ECO:0000313" key="11">
    <source>
        <dbReference type="EMBL" id="CAD5120610.1"/>
    </source>
</evidence>
<keyword evidence="6 9" id="KW-0676">Redox-active center</keyword>
<dbReference type="InterPro" id="IPR037944">
    <property type="entry name" value="PRX5-like"/>
</dbReference>
<gene>
    <name evidence="11" type="ORF">DGYR_LOCUS8689</name>
</gene>
<dbReference type="GO" id="GO:0008379">
    <property type="term" value="F:thioredoxin peroxidase activity"/>
    <property type="evidence" value="ECO:0007669"/>
    <property type="project" value="InterPro"/>
</dbReference>
<dbReference type="Gene3D" id="3.40.30.10">
    <property type="entry name" value="Glutaredoxin"/>
    <property type="match status" value="1"/>
</dbReference>
<evidence type="ECO:0000256" key="4">
    <source>
        <dbReference type="ARBA" id="ARBA00022862"/>
    </source>
</evidence>
<comment type="caution">
    <text evidence="11">The sequence shown here is derived from an EMBL/GenBank/DDBJ whole genome shotgun (WGS) entry which is preliminary data.</text>
</comment>
<dbReference type="AlphaFoldDB" id="A0A7I8VXJ3"/>
<organism evidence="11 12">
    <name type="scientific">Dimorphilus gyrociliatus</name>
    <dbReference type="NCBI Taxonomy" id="2664684"/>
    <lineage>
        <taxon>Eukaryota</taxon>
        <taxon>Metazoa</taxon>
        <taxon>Spiralia</taxon>
        <taxon>Lophotrochozoa</taxon>
        <taxon>Annelida</taxon>
        <taxon>Polychaeta</taxon>
        <taxon>Polychaeta incertae sedis</taxon>
        <taxon>Dinophilidae</taxon>
        <taxon>Dimorphilus</taxon>
    </lineage>
</organism>
<dbReference type="InterPro" id="IPR036249">
    <property type="entry name" value="Thioredoxin-like_sf"/>
</dbReference>
<dbReference type="Pfam" id="PF08534">
    <property type="entry name" value="Redoxin"/>
    <property type="match status" value="1"/>
</dbReference>
<evidence type="ECO:0000313" key="12">
    <source>
        <dbReference type="Proteomes" id="UP000549394"/>
    </source>
</evidence>
<sequence>MLGRFFPLKNTNQLKTINSARCFGSIKKTSKKAKFLIGTRLPNTDLYTSSPKDVIKPADLFSKRKSVLFSVPGAFVPGCSHGHIPEYLENVERFKTEGYTVIACLSVNDPYVMTAWGKSVDPDRKLLMLSDPKAEFTKAIGMELDCTSLLGDIRSKRYSLLIDDGVVTHVSQEPDDSGLSCLLCIQKMKRIQQSTIDR</sequence>
<proteinExistence type="inferred from homology"/>
<dbReference type="PANTHER" id="PTHR10430">
    <property type="entry name" value="PEROXIREDOXIN"/>
    <property type="match status" value="1"/>
</dbReference>
<dbReference type="InterPro" id="IPR013740">
    <property type="entry name" value="Redoxin"/>
</dbReference>
<evidence type="ECO:0000256" key="5">
    <source>
        <dbReference type="ARBA" id="ARBA00023002"/>
    </source>
</evidence>
<dbReference type="FunFam" id="3.40.30.10:FF:000020">
    <property type="entry name" value="Peroxiredoxin"/>
    <property type="match status" value="1"/>
</dbReference>
<evidence type="ECO:0000256" key="1">
    <source>
        <dbReference type="ARBA" id="ARBA00003330"/>
    </source>
</evidence>